<feature type="domain" description="Glycosyltransferase 2-like" evidence="1">
    <location>
        <begin position="6"/>
        <end position="78"/>
    </location>
</feature>
<dbReference type="Pfam" id="PF00535">
    <property type="entry name" value="Glycos_transf_2"/>
    <property type="match status" value="1"/>
</dbReference>
<gene>
    <name evidence="2" type="ORF">LCGC14_2617290</name>
</gene>
<organism evidence="2">
    <name type="scientific">marine sediment metagenome</name>
    <dbReference type="NCBI Taxonomy" id="412755"/>
    <lineage>
        <taxon>unclassified sequences</taxon>
        <taxon>metagenomes</taxon>
        <taxon>ecological metagenomes</taxon>
    </lineage>
</organism>
<evidence type="ECO:0000259" key="1">
    <source>
        <dbReference type="Pfam" id="PF00535"/>
    </source>
</evidence>
<dbReference type="CDD" id="cd00761">
    <property type="entry name" value="Glyco_tranf_GTA_type"/>
    <property type="match status" value="1"/>
</dbReference>
<dbReference type="AlphaFoldDB" id="A0A0F9A419"/>
<dbReference type="InterPro" id="IPR029044">
    <property type="entry name" value="Nucleotide-diphossugar_trans"/>
</dbReference>
<reference evidence="2" key="1">
    <citation type="journal article" date="2015" name="Nature">
        <title>Complex archaea that bridge the gap between prokaryotes and eukaryotes.</title>
        <authorList>
            <person name="Spang A."/>
            <person name="Saw J.H."/>
            <person name="Jorgensen S.L."/>
            <person name="Zaremba-Niedzwiedzka K."/>
            <person name="Martijn J."/>
            <person name="Lind A.E."/>
            <person name="van Eijk R."/>
            <person name="Schleper C."/>
            <person name="Guy L."/>
            <person name="Ettema T.J."/>
        </authorList>
    </citation>
    <scope>NUCLEOTIDE SEQUENCE</scope>
</reference>
<accession>A0A0F9A419</accession>
<protein>
    <recommendedName>
        <fullName evidence="1">Glycosyltransferase 2-like domain-containing protein</fullName>
    </recommendedName>
</protein>
<dbReference type="EMBL" id="LAZR01044575">
    <property type="protein sequence ID" value="KKL04314.1"/>
    <property type="molecule type" value="Genomic_DNA"/>
</dbReference>
<evidence type="ECO:0000313" key="2">
    <source>
        <dbReference type="EMBL" id="KKL04314.1"/>
    </source>
</evidence>
<name>A0A0F9A419_9ZZZZ</name>
<proteinExistence type="predicted"/>
<dbReference type="Gene3D" id="3.90.550.10">
    <property type="entry name" value="Spore Coat Polysaccharide Biosynthesis Protein SpsA, Chain A"/>
    <property type="match status" value="1"/>
</dbReference>
<dbReference type="InterPro" id="IPR001173">
    <property type="entry name" value="Glyco_trans_2-like"/>
</dbReference>
<comment type="caution">
    <text evidence="2">The sequence shown here is derived from an EMBL/GenBank/DDBJ whole genome shotgun (WGS) entry which is preliminary data.</text>
</comment>
<feature type="non-terminal residue" evidence="2">
    <location>
        <position position="1"/>
    </location>
</feature>
<dbReference type="SUPFAM" id="SSF53448">
    <property type="entry name" value="Nucleotide-diphospho-sugar transferases"/>
    <property type="match status" value="1"/>
</dbReference>
<sequence length="310" mass="36561">YWSRLVRILYDPIAGNHSARNKGAVMARGEYLFFSDAHMSYKPEFFKHILKAVDESGGIVHAPIGWMGANPFYMHGLGYQYTIKLGEEIKGTWNNYLVTPDDWFYIPALGHCSLAVRRDQFIDFGGYPKIHRSYGGGEFYLNMKWWMFGSSVAVEPRAVGYHLASPRGYTYNHDDYLHNVLNIGMALDMMDWTERAWINWLRRGRTELLERMWKEAEEETAGDRKFIQKKRVRTFNEMLKELPWDEMNDKKHGKHLSGLQIFHPSWLPLIKDTPAESYYPGKYQKGLEKFIVENLWDYVYKKDKYEKPKL</sequence>